<evidence type="ECO:0000313" key="2">
    <source>
        <dbReference type="EMBL" id="ROP38998.1"/>
    </source>
</evidence>
<gene>
    <name evidence="2" type="ORF">EDD40_4366</name>
</gene>
<proteinExistence type="predicted"/>
<comment type="caution">
    <text evidence="2">The sequence shown here is derived from an EMBL/GenBank/DDBJ whole genome shotgun (WGS) entry which is preliminary data.</text>
</comment>
<evidence type="ECO:0000313" key="3">
    <source>
        <dbReference type="Proteomes" id="UP000268727"/>
    </source>
</evidence>
<name>A0A3N1H949_9PSEU</name>
<dbReference type="Proteomes" id="UP000268727">
    <property type="component" value="Unassembled WGS sequence"/>
</dbReference>
<sequence length="100" mass="10931">MTKDELLFNAWLTSLNQRLGRYVVRLMDEATPTATTEYTVPLAEVEAALGRDLLELADAILGKSAGFTVPVQRPSNQAGTRPRRTPELPSPDSSTATNCR</sequence>
<reference evidence="2 3" key="1">
    <citation type="submission" date="2018-11" db="EMBL/GenBank/DDBJ databases">
        <title>Sequencing the genomes of 1000 actinobacteria strains.</title>
        <authorList>
            <person name="Klenk H.-P."/>
        </authorList>
    </citation>
    <scope>NUCLEOTIDE SEQUENCE [LARGE SCALE GENOMIC DNA]</scope>
    <source>
        <strain evidence="2 3">DSM 44231</strain>
    </source>
</reference>
<keyword evidence="3" id="KW-1185">Reference proteome</keyword>
<organism evidence="2 3">
    <name type="scientific">Saccharothrix texasensis</name>
    <dbReference type="NCBI Taxonomy" id="103734"/>
    <lineage>
        <taxon>Bacteria</taxon>
        <taxon>Bacillati</taxon>
        <taxon>Actinomycetota</taxon>
        <taxon>Actinomycetes</taxon>
        <taxon>Pseudonocardiales</taxon>
        <taxon>Pseudonocardiaceae</taxon>
        <taxon>Saccharothrix</taxon>
    </lineage>
</organism>
<protein>
    <submittedName>
        <fullName evidence="2">Uncharacterized protein</fullName>
    </submittedName>
</protein>
<accession>A0A3N1H949</accession>
<feature type="region of interest" description="Disordered" evidence="1">
    <location>
        <begin position="68"/>
        <end position="100"/>
    </location>
</feature>
<evidence type="ECO:0000256" key="1">
    <source>
        <dbReference type="SAM" id="MobiDB-lite"/>
    </source>
</evidence>
<dbReference type="AlphaFoldDB" id="A0A3N1H949"/>
<dbReference type="EMBL" id="RJKM01000001">
    <property type="protein sequence ID" value="ROP38998.1"/>
    <property type="molecule type" value="Genomic_DNA"/>
</dbReference>
<feature type="compositionally biased region" description="Polar residues" evidence="1">
    <location>
        <begin position="91"/>
        <end position="100"/>
    </location>
</feature>
<dbReference type="RefSeq" id="WP_211348220.1">
    <property type="nucleotide sequence ID" value="NZ_RJKM01000001.1"/>
</dbReference>